<organism evidence="2 3">
    <name type="scientific">Glomus cerebriforme</name>
    <dbReference type="NCBI Taxonomy" id="658196"/>
    <lineage>
        <taxon>Eukaryota</taxon>
        <taxon>Fungi</taxon>
        <taxon>Fungi incertae sedis</taxon>
        <taxon>Mucoromycota</taxon>
        <taxon>Glomeromycotina</taxon>
        <taxon>Glomeromycetes</taxon>
        <taxon>Glomerales</taxon>
        <taxon>Glomeraceae</taxon>
        <taxon>Glomus</taxon>
    </lineage>
</organism>
<keyword evidence="3" id="KW-1185">Reference proteome</keyword>
<dbReference type="SUPFAM" id="SSF56112">
    <property type="entry name" value="Protein kinase-like (PK-like)"/>
    <property type="match status" value="1"/>
</dbReference>
<dbReference type="InterPro" id="IPR000719">
    <property type="entry name" value="Prot_kinase_dom"/>
</dbReference>
<feature type="domain" description="Protein kinase" evidence="1">
    <location>
        <begin position="1"/>
        <end position="172"/>
    </location>
</feature>
<comment type="caution">
    <text evidence="2">The sequence shown here is derived from an EMBL/GenBank/DDBJ whole genome shotgun (WGS) entry which is preliminary data.</text>
</comment>
<dbReference type="Proteomes" id="UP000265703">
    <property type="component" value="Unassembled WGS sequence"/>
</dbReference>
<accession>A0A397SNY1</accession>
<reference evidence="2 3" key="1">
    <citation type="submission" date="2018-06" db="EMBL/GenBank/DDBJ databases">
        <title>Comparative genomics reveals the genomic features of Rhizophagus irregularis, R. cerebriforme, R. diaphanum and Gigaspora rosea, and their symbiotic lifestyle signature.</title>
        <authorList>
            <person name="Morin E."/>
            <person name="San Clemente H."/>
            <person name="Chen E.C.H."/>
            <person name="De La Providencia I."/>
            <person name="Hainaut M."/>
            <person name="Kuo A."/>
            <person name="Kohler A."/>
            <person name="Murat C."/>
            <person name="Tang N."/>
            <person name="Roy S."/>
            <person name="Loubradou J."/>
            <person name="Henrissat B."/>
            <person name="Grigoriev I.V."/>
            <person name="Corradi N."/>
            <person name="Roux C."/>
            <person name="Martin F.M."/>
        </authorList>
    </citation>
    <scope>NUCLEOTIDE SEQUENCE [LARGE SCALE GENOMIC DNA]</scope>
    <source>
        <strain evidence="2 3">DAOM 227022</strain>
    </source>
</reference>
<evidence type="ECO:0000313" key="2">
    <source>
        <dbReference type="EMBL" id="RIA85657.1"/>
    </source>
</evidence>
<dbReference type="SMART" id="SM00220">
    <property type="entry name" value="S_TKc"/>
    <property type="match status" value="1"/>
</dbReference>
<dbReference type="AlphaFoldDB" id="A0A397SNY1"/>
<dbReference type="EMBL" id="QKYT01000412">
    <property type="protein sequence ID" value="RIA85657.1"/>
    <property type="molecule type" value="Genomic_DNA"/>
</dbReference>
<dbReference type="InterPro" id="IPR011009">
    <property type="entry name" value="Kinase-like_dom_sf"/>
</dbReference>
<dbReference type="OrthoDB" id="5337378at2759"/>
<proteinExistence type="predicted"/>
<evidence type="ECO:0000313" key="3">
    <source>
        <dbReference type="Proteomes" id="UP000265703"/>
    </source>
</evidence>
<dbReference type="STRING" id="658196.A0A397SNY1"/>
<sequence>MQLKINSPFDIAFEWIPYSQFSEIIEIGKGGFSTVYSAAKMYSINSLNILRIYGISQNPSTKNYIMILQYVKGGNFNDWINENYKNFDCDYTRISDMGLCGEVGNIDKTNIYGVMSYVAPEALRGKPYTQAAADIYSFGMIIPGISEPEAPYFVIRQHFVDYRKSEKYGSLH</sequence>
<keyword evidence="2" id="KW-0418">Kinase</keyword>
<dbReference type="Pfam" id="PF00069">
    <property type="entry name" value="Pkinase"/>
    <property type="match status" value="1"/>
</dbReference>
<keyword evidence="2" id="KW-0808">Transferase</keyword>
<protein>
    <submittedName>
        <fullName evidence="2">Kinase-like domain-containing protein</fullName>
    </submittedName>
</protein>
<dbReference type="Gene3D" id="1.10.510.10">
    <property type="entry name" value="Transferase(Phosphotransferase) domain 1"/>
    <property type="match status" value="2"/>
</dbReference>
<dbReference type="GO" id="GO:0004672">
    <property type="term" value="F:protein kinase activity"/>
    <property type="evidence" value="ECO:0007669"/>
    <property type="project" value="InterPro"/>
</dbReference>
<dbReference type="PROSITE" id="PS50011">
    <property type="entry name" value="PROTEIN_KINASE_DOM"/>
    <property type="match status" value="1"/>
</dbReference>
<dbReference type="GO" id="GO:0005524">
    <property type="term" value="F:ATP binding"/>
    <property type="evidence" value="ECO:0007669"/>
    <property type="project" value="InterPro"/>
</dbReference>
<evidence type="ECO:0000259" key="1">
    <source>
        <dbReference type="PROSITE" id="PS50011"/>
    </source>
</evidence>
<gene>
    <name evidence="2" type="ORF">C1645_830464</name>
</gene>
<name>A0A397SNY1_9GLOM</name>